<keyword evidence="3 11" id="KW-0808">Transferase</keyword>
<accession>A0A2M7ATZ1</accession>
<reference evidence="12" key="1">
    <citation type="submission" date="2017-09" db="EMBL/GenBank/DDBJ databases">
        <title>Depth-based differentiation of microbial function through sediment-hosted aquifers and enrichment of novel symbionts in the deep terrestrial subsurface.</title>
        <authorList>
            <person name="Probst A.J."/>
            <person name="Ladd B."/>
            <person name="Jarett J.K."/>
            <person name="Geller-Mcgrath D.E."/>
            <person name="Sieber C.M.K."/>
            <person name="Emerson J.B."/>
            <person name="Anantharaman K."/>
            <person name="Thomas B.C."/>
            <person name="Malmstrom R."/>
            <person name="Stieglmeier M."/>
            <person name="Klingl A."/>
            <person name="Woyke T."/>
            <person name="Ryan C.M."/>
            <person name="Banfield J.F."/>
        </authorList>
    </citation>
    <scope>NUCLEOTIDE SEQUENCE [LARGE SCALE GENOMIC DNA]</scope>
</reference>
<evidence type="ECO:0000256" key="5">
    <source>
        <dbReference type="ARBA" id="ARBA00022747"/>
    </source>
</evidence>
<evidence type="ECO:0000259" key="10">
    <source>
        <dbReference type="Pfam" id="PF01555"/>
    </source>
</evidence>
<evidence type="ECO:0000256" key="4">
    <source>
        <dbReference type="ARBA" id="ARBA00022691"/>
    </source>
</evidence>
<name>A0A2M7ATZ1_9BACT</name>
<evidence type="ECO:0000256" key="7">
    <source>
        <dbReference type="ARBA" id="ARBA00049120"/>
    </source>
</evidence>
<evidence type="ECO:0000256" key="9">
    <source>
        <dbReference type="SAM" id="MobiDB-lite"/>
    </source>
</evidence>
<evidence type="ECO:0000256" key="1">
    <source>
        <dbReference type="ARBA" id="ARBA00010203"/>
    </source>
</evidence>
<dbReference type="InterPro" id="IPR002941">
    <property type="entry name" value="DNA_methylase_N4/N6"/>
</dbReference>
<dbReference type="InterPro" id="IPR017985">
    <property type="entry name" value="MeTrfase_CN4_CS"/>
</dbReference>
<evidence type="ECO:0000256" key="8">
    <source>
        <dbReference type="RuleBase" id="RU362026"/>
    </source>
</evidence>
<dbReference type="EC" id="2.1.1.-" evidence="8"/>
<keyword evidence="5" id="KW-0680">Restriction system</keyword>
<feature type="compositionally biased region" description="Polar residues" evidence="9">
    <location>
        <begin position="1"/>
        <end position="20"/>
    </location>
</feature>
<dbReference type="GO" id="GO:0003677">
    <property type="term" value="F:DNA binding"/>
    <property type="evidence" value="ECO:0007669"/>
    <property type="project" value="UniProtKB-KW"/>
</dbReference>
<dbReference type="GO" id="GO:0009307">
    <property type="term" value="P:DNA restriction-modification system"/>
    <property type="evidence" value="ECO:0007669"/>
    <property type="project" value="UniProtKB-KW"/>
</dbReference>
<evidence type="ECO:0000256" key="2">
    <source>
        <dbReference type="ARBA" id="ARBA00022603"/>
    </source>
</evidence>
<comment type="similarity">
    <text evidence="1">Belongs to the N(4)/N(6)-methyltransferase family. N(4) subfamily.</text>
</comment>
<sequence length="322" mass="36719">MNNILKPNGKSNGSQTSSFGVGTRINHDSSKFYNSKIYAGSNNTYFAQDIEIPIPPENINKVFCKSSEQMTELPDNSVHLMVTSPPYNVGKDYDKNLSMNEYRGLLTKVFKETYRVLVPGGRACVNIANLGRKPYLPIHSYVIEDMQKLGFLMRGEVIWNKASSASQSFAWGSWLSATNPTLRDIHEYILIFSKDGFGRKKPEGRQPTITKEEFMEYTKSIWNFSAERASRIGHPAPFPIDLPYRLIQLYTFEDEVILDPFVGSGTTCIAALKTKRRYVGYDNDQKYCELAERRIEEYLQSQNTLFNQQHENSSQHMIATGI</sequence>
<feature type="domain" description="DNA methylase N-4/N-6" evidence="10">
    <location>
        <begin position="78"/>
        <end position="292"/>
    </location>
</feature>
<dbReference type="PROSITE" id="PS00093">
    <property type="entry name" value="N4_MTASE"/>
    <property type="match status" value="1"/>
</dbReference>
<dbReference type="GO" id="GO:0008170">
    <property type="term" value="F:N-methyltransferase activity"/>
    <property type="evidence" value="ECO:0007669"/>
    <property type="project" value="InterPro"/>
</dbReference>
<dbReference type="SUPFAM" id="SSF53335">
    <property type="entry name" value="S-adenosyl-L-methionine-dependent methyltransferases"/>
    <property type="match status" value="1"/>
</dbReference>
<dbReference type="AlphaFoldDB" id="A0A2M7ATZ1"/>
<evidence type="ECO:0000313" key="11">
    <source>
        <dbReference type="EMBL" id="PIU74095.1"/>
    </source>
</evidence>
<organism evidence="11 12">
    <name type="scientific">Candidatus Roizmanbacteria bacterium CG06_land_8_20_14_3_00_34_14</name>
    <dbReference type="NCBI Taxonomy" id="1974848"/>
    <lineage>
        <taxon>Bacteria</taxon>
        <taxon>Candidatus Roizmaniibacteriota</taxon>
    </lineage>
</organism>
<protein>
    <recommendedName>
        <fullName evidence="8">Methyltransferase</fullName>
        <ecNumber evidence="8">2.1.1.-</ecNumber>
    </recommendedName>
</protein>
<feature type="region of interest" description="Disordered" evidence="9">
    <location>
        <begin position="1"/>
        <end position="21"/>
    </location>
</feature>
<proteinExistence type="inferred from homology"/>
<keyword evidence="2 11" id="KW-0489">Methyltransferase</keyword>
<dbReference type="GO" id="GO:0015667">
    <property type="term" value="F:site-specific DNA-methyltransferase (cytosine-N4-specific) activity"/>
    <property type="evidence" value="ECO:0007669"/>
    <property type="project" value="UniProtKB-EC"/>
</dbReference>
<dbReference type="Gene3D" id="3.40.50.150">
    <property type="entry name" value="Vaccinia Virus protein VP39"/>
    <property type="match status" value="1"/>
</dbReference>
<dbReference type="PRINTS" id="PR00508">
    <property type="entry name" value="S21N4MTFRASE"/>
</dbReference>
<evidence type="ECO:0000313" key="12">
    <source>
        <dbReference type="Proteomes" id="UP000229001"/>
    </source>
</evidence>
<keyword evidence="6" id="KW-0238">DNA-binding</keyword>
<keyword evidence="4" id="KW-0949">S-adenosyl-L-methionine</keyword>
<dbReference type="Pfam" id="PF01555">
    <property type="entry name" value="N6_N4_Mtase"/>
    <property type="match status" value="1"/>
</dbReference>
<dbReference type="EMBL" id="PEVZ01000053">
    <property type="protein sequence ID" value="PIU74095.1"/>
    <property type="molecule type" value="Genomic_DNA"/>
</dbReference>
<evidence type="ECO:0000256" key="3">
    <source>
        <dbReference type="ARBA" id="ARBA00022679"/>
    </source>
</evidence>
<dbReference type="GO" id="GO:0032259">
    <property type="term" value="P:methylation"/>
    <property type="evidence" value="ECO:0007669"/>
    <property type="project" value="UniProtKB-KW"/>
</dbReference>
<gene>
    <name evidence="11" type="ORF">COS77_03355</name>
</gene>
<comment type="caution">
    <text evidence="11">The sequence shown here is derived from an EMBL/GenBank/DDBJ whole genome shotgun (WGS) entry which is preliminary data.</text>
</comment>
<dbReference type="Proteomes" id="UP000229001">
    <property type="component" value="Unassembled WGS sequence"/>
</dbReference>
<comment type="catalytic activity">
    <reaction evidence="7">
        <text>a 2'-deoxycytidine in DNA + S-adenosyl-L-methionine = an N(4)-methyl-2'-deoxycytidine in DNA + S-adenosyl-L-homocysteine + H(+)</text>
        <dbReference type="Rhea" id="RHEA:16857"/>
        <dbReference type="Rhea" id="RHEA-COMP:11369"/>
        <dbReference type="Rhea" id="RHEA-COMP:13674"/>
        <dbReference type="ChEBI" id="CHEBI:15378"/>
        <dbReference type="ChEBI" id="CHEBI:57856"/>
        <dbReference type="ChEBI" id="CHEBI:59789"/>
        <dbReference type="ChEBI" id="CHEBI:85452"/>
        <dbReference type="ChEBI" id="CHEBI:137933"/>
        <dbReference type="EC" id="2.1.1.113"/>
    </reaction>
</comment>
<dbReference type="InterPro" id="IPR029063">
    <property type="entry name" value="SAM-dependent_MTases_sf"/>
</dbReference>
<evidence type="ECO:0000256" key="6">
    <source>
        <dbReference type="ARBA" id="ARBA00023125"/>
    </source>
</evidence>
<dbReference type="InterPro" id="IPR001091">
    <property type="entry name" value="RM_Methyltransferase"/>
</dbReference>